<dbReference type="PANTHER" id="PTHR40469">
    <property type="entry name" value="SECRETED GLYCOSYL HYDROLASE"/>
    <property type="match status" value="1"/>
</dbReference>
<protein>
    <recommendedName>
        <fullName evidence="1">ThuA-like domain-containing protein</fullName>
    </recommendedName>
</protein>
<dbReference type="EMBL" id="MTSE01000011">
    <property type="protein sequence ID" value="OUJ72399.1"/>
    <property type="molecule type" value="Genomic_DNA"/>
</dbReference>
<dbReference type="Gene3D" id="3.40.50.880">
    <property type="match status" value="1"/>
</dbReference>
<comment type="caution">
    <text evidence="2">The sequence shown here is derived from an EMBL/GenBank/DDBJ whole genome shotgun (WGS) entry which is preliminary data.</text>
</comment>
<dbReference type="InterPro" id="IPR029010">
    <property type="entry name" value="ThuA-like"/>
</dbReference>
<dbReference type="SUPFAM" id="SSF52317">
    <property type="entry name" value="Class I glutamine amidotransferase-like"/>
    <property type="match status" value="1"/>
</dbReference>
<dbReference type="PANTHER" id="PTHR40469:SF2">
    <property type="entry name" value="GALACTOSE-BINDING DOMAIN-LIKE SUPERFAMILY PROTEIN"/>
    <property type="match status" value="1"/>
</dbReference>
<organism evidence="2 3">
    <name type="scientific">Hymenobacter crusticola</name>
    <dbReference type="NCBI Taxonomy" id="1770526"/>
    <lineage>
        <taxon>Bacteria</taxon>
        <taxon>Pseudomonadati</taxon>
        <taxon>Bacteroidota</taxon>
        <taxon>Cytophagia</taxon>
        <taxon>Cytophagales</taxon>
        <taxon>Hymenobacteraceae</taxon>
        <taxon>Hymenobacter</taxon>
    </lineage>
</organism>
<sequence length="266" mass="30632">MALGLGLASLGGRAPSRQPDFQVIAFFTGKHDLAHISFVREANQWFPRMAAQHHFTYDTTSNWQNMNAEFLKRYQVVVFLDTRPETAAQRAAFQQYMERGGAWLGFHFAAFALSPSTYAQNWDWYHERFLGSGQYVGNTWRPTAAVLQVADQHHPTTRHLPATFTSAPNEWYKWEHDLRQNPDIDVLLAIDPSSFPLGTGPKPHEIWHAGYYPVAWTNRRYRMVYANMGHNDMDYEHGTNQSLSATFSSPAQSRFILNSLRWLGRH</sequence>
<evidence type="ECO:0000313" key="2">
    <source>
        <dbReference type="EMBL" id="OUJ72399.1"/>
    </source>
</evidence>
<gene>
    <name evidence="2" type="ORF">BXP70_19150</name>
</gene>
<feature type="domain" description="ThuA-like" evidence="1">
    <location>
        <begin position="26"/>
        <end position="240"/>
    </location>
</feature>
<proteinExistence type="predicted"/>
<evidence type="ECO:0000313" key="3">
    <source>
        <dbReference type="Proteomes" id="UP000194873"/>
    </source>
</evidence>
<dbReference type="AlphaFoldDB" id="A0A243WAK2"/>
<reference evidence="2 3" key="1">
    <citation type="submission" date="2017-01" db="EMBL/GenBank/DDBJ databases">
        <title>A new Hymenobacter.</title>
        <authorList>
            <person name="Liang Y."/>
            <person name="Feng F."/>
        </authorList>
    </citation>
    <scope>NUCLEOTIDE SEQUENCE [LARGE SCALE GENOMIC DNA]</scope>
    <source>
        <strain evidence="2">MIMBbqt21</strain>
    </source>
</reference>
<name>A0A243WAK2_9BACT</name>
<accession>A0A243WAK2</accession>
<evidence type="ECO:0000259" key="1">
    <source>
        <dbReference type="Pfam" id="PF06283"/>
    </source>
</evidence>
<dbReference type="Proteomes" id="UP000194873">
    <property type="component" value="Unassembled WGS sequence"/>
</dbReference>
<dbReference type="Pfam" id="PF06283">
    <property type="entry name" value="ThuA"/>
    <property type="match status" value="1"/>
</dbReference>
<keyword evidence="3" id="KW-1185">Reference proteome</keyword>
<dbReference type="InterPro" id="IPR029062">
    <property type="entry name" value="Class_I_gatase-like"/>
</dbReference>